<sequence length="817" mass="93930">MMNFKIGIIVLFMSVLHLNAQELQDLSTTYRGEREKENNLVHTKLSVAFNFEKRQLSGEAWLTLAPHFYPTSSLTLDAKGMLIHEVTQNGRALKYDYKDDVLKVNLGKTYLKDDQYTIYIKYTARPDEVKQEGSAAINDAKGLYFIDPDQKDAEKPTQIWTQGETESSSCWFPTIDSPNQKTSQEIYIKVPEKYVTLSNGILVEQKNNNDGTRTDYWKLDQKHAPYLFFMGIGEYSIVKDKWKNIDVDYYVEPAFEPYAKDIFGLTPEMMDFYSSYTGVDYMWPKYAQMVARDYVSGAMENTTAVLHAENAQQVPGQLIDENSWEYVIAHELFHHWFGDYVTAESWSNLTVNESFANYGEYLWIEHKYGKDAADAHRHEEIQGYLAGGNELKDLVRFYYESREDMFDAVSYNKGGTILHMLRSYLGDQAFRTGIKQYLTDNAYGTGEAHQLRLAMEKVTGKDLNWFFNQWYFNNGHPKLEVKYDYNDSSKLVAVSISQNQEEVFQFPLTIQVYEGGKPKTYPVWIDEKSESFSFKYTKRPELVNVDSDRVLLVEINDSKTTENYVHQYLYGTTYEDRREAIENLGDHQSEKIAVTTLSKALNDPYYGLRILAIDKVDISRSDAAEAIKHMEKLAKEDPKTLVQAAAIEKLAITKNEKYIPLYNEALKSKSYAVQNAALSALFALDPQLGLTNLESVVNEKNRKYLKDALIPIYIQIKNEDQMPFVADNLIAGMFFTDDKQTQNIYKEGFQWVVNSSNIEATQNLVDSFVDMGIKYKDYGADQMARQVLNQVLGVKQASQYSNKAEMIKIVEDGLAKL</sequence>
<evidence type="ECO:0000256" key="9">
    <source>
        <dbReference type="ARBA" id="ARBA00022801"/>
    </source>
</evidence>
<protein>
    <recommendedName>
        <fullName evidence="5">Aminopeptidase N</fullName>
        <ecNumber evidence="4">3.4.11.2</ecNumber>
    </recommendedName>
</protein>
<keyword evidence="7" id="KW-0645">Protease</keyword>
<dbReference type="EC" id="3.4.11.2" evidence="4"/>
<evidence type="ECO:0000256" key="4">
    <source>
        <dbReference type="ARBA" id="ARBA00012564"/>
    </source>
</evidence>
<dbReference type="Gene3D" id="2.60.40.1730">
    <property type="entry name" value="tricorn interacting facor f3 domain"/>
    <property type="match status" value="1"/>
</dbReference>
<dbReference type="SUPFAM" id="SSF63737">
    <property type="entry name" value="Leukotriene A4 hydrolase N-terminal domain"/>
    <property type="match status" value="1"/>
</dbReference>
<feature type="domain" description="Peptidase M1 membrane alanine aminopeptidase" evidence="13">
    <location>
        <begin position="265"/>
        <end position="470"/>
    </location>
</feature>
<evidence type="ECO:0000256" key="7">
    <source>
        <dbReference type="ARBA" id="ARBA00022670"/>
    </source>
</evidence>
<name>A0ABW3Y4U6_9FLAO</name>
<dbReference type="CDD" id="cd09603">
    <property type="entry name" value="M1_APN_like"/>
    <property type="match status" value="1"/>
</dbReference>
<dbReference type="Pfam" id="PF17900">
    <property type="entry name" value="Peptidase_M1_N"/>
    <property type="match status" value="1"/>
</dbReference>
<keyword evidence="9" id="KW-0378">Hydrolase</keyword>
<dbReference type="InterPro" id="IPR045357">
    <property type="entry name" value="Aminopeptidase_N-like_N"/>
</dbReference>
<evidence type="ECO:0000256" key="2">
    <source>
        <dbReference type="ARBA" id="ARBA00001947"/>
    </source>
</evidence>
<comment type="catalytic activity">
    <reaction evidence="1">
        <text>Release of an N-terminal amino acid, Xaa-|-Yaa- from a peptide, amide or arylamide. Xaa is preferably Ala, but may be most amino acids including Pro (slow action). When a terminal hydrophobic residue is followed by a prolyl residue, the two may be released as an intact Xaa-Pro dipeptide.</text>
        <dbReference type="EC" id="3.4.11.2"/>
    </reaction>
</comment>
<comment type="caution">
    <text evidence="15">The sequence shown here is derived from an EMBL/GenBank/DDBJ whole genome shotgun (WGS) entry which is preliminary data.</text>
</comment>
<dbReference type="PANTHER" id="PTHR11533:SF174">
    <property type="entry name" value="PUROMYCIN-SENSITIVE AMINOPEPTIDASE-RELATED"/>
    <property type="match status" value="1"/>
</dbReference>
<keyword evidence="16" id="KW-1185">Reference proteome</keyword>
<dbReference type="InterPro" id="IPR011989">
    <property type="entry name" value="ARM-like"/>
</dbReference>
<dbReference type="PANTHER" id="PTHR11533">
    <property type="entry name" value="PROTEASE M1 ZINC METALLOPROTEASE"/>
    <property type="match status" value="1"/>
</dbReference>
<dbReference type="Gene3D" id="1.10.390.10">
    <property type="entry name" value="Neutral Protease Domain 2"/>
    <property type="match status" value="1"/>
</dbReference>
<dbReference type="GO" id="GO:0004177">
    <property type="term" value="F:aminopeptidase activity"/>
    <property type="evidence" value="ECO:0007669"/>
    <property type="project" value="UniProtKB-KW"/>
</dbReference>
<evidence type="ECO:0000256" key="12">
    <source>
        <dbReference type="SAM" id="SignalP"/>
    </source>
</evidence>
<dbReference type="Proteomes" id="UP001597201">
    <property type="component" value="Unassembled WGS sequence"/>
</dbReference>
<evidence type="ECO:0000313" key="16">
    <source>
        <dbReference type="Proteomes" id="UP001597201"/>
    </source>
</evidence>
<evidence type="ECO:0000313" key="15">
    <source>
        <dbReference type="EMBL" id="MFD1316151.1"/>
    </source>
</evidence>
<dbReference type="InterPro" id="IPR001930">
    <property type="entry name" value="Peptidase_M1"/>
</dbReference>
<dbReference type="SUPFAM" id="SSF48371">
    <property type="entry name" value="ARM repeat"/>
    <property type="match status" value="1"/>
</dbReference>
<feature type="chain" id="PRO_5047541347" description="Aminopeptidase N" evidence="12">
    <location>
        <begin position="21"/>
        <end position="817"/>
    </location>
</feature>
<dbReference type="InterPro" id="IPR042097">
    <property type="entry name" value="Aminopeptidase_N-like_N_sf"/>
</dbReference>
<keyword evidence="12" id="KW-0732">Signal</keyword>
<organism evidence="15 16">
    <name type="scientific">Namhaeicola litoreus</name>
    <dbReference type="NCBI Taxonomy" id="1052145"/>
    <lineage>
        <taxon>Bacteria</taxon>
        <taxon>Pseudomonadati</taxon>
        <taxon>Bacteroidota</taxon>
        <taxon>Flavobacteriia</taxon>
        <taxon>Flavobacteriales</taxon>
        <taxon>Flavobacteriaceae</taxon>
        <taxon>Namhaeicola</taxon>
    </lineage>
</organism>
<evidence type="ECO:0000256" key="5">
    <source>
        <dbReference type="ARBA" id="ARBA00015611"/>
    </source>
</evidence>
<keyword evidence="11" id="KW-0482">Metalloprotease</keyword>
<dbReference type="EMBL" id="JBHTMY010000003">
    <property type="protein sequence ID" value="MFD1316151.1"/>
    <property type="molecule type" value="Genomic_DNA"/>
</dbReference>
<feature type="signal peptide" evidence="12">
    <location>
        <begin position="1"/>
        <end position="20"/>
    </location>
</feature>
<evidence type="ECO:0000256" key="11">
    <source>
        <dbReference type="ARBA" id="ARBA00023049"/>
    </source>
</evidence>
<keyword evidence="10" id="KW-0862">Zinc</keyword>
<keyword evidence="8" id="KW-0479">Metal-binding</keyword>
<dbReference type="InterPro" id="IPR014782">
    <property type="entry name" value="Peptidase_M1_dom"/>
</dbReference>
<feature type="domain" description="Aminopeptidase N-like N-terminal" evidence="14">
    <location>
        <begin position="42"/>
        <end position="227"/>
    </location>
</feature>
<dbReference type="Gene3D" id="1.25.10.10">
    <property type="entry name" value="Leucine-rich Repeat Variant"/>
    <property type="match status" value="1"/>
</dbReference>
<evidence type="ECO:0000256" key="10">
    <source>
        <dbReference type="ARBA" id="ARBA00022833"/>
    </source>
</evidence>
<evidence type="ECO:0000259" key="13">
    <source>
        <dbReference type="Pfam" id="PF01433"/>
    </source>
</evidence>
<dbReference type="Gene3D" id="3.30.2010.30">
    <property type="match status" value="1"/>
</dbReference>
<dbReference type="Pfam" id="PF01433">
    <property type="entry name" value="Peptidase_M1"/>
    <property type="match status" value="1"/>
</dbReference>
<proteinExistence type="inferred from homology"/>
<reference evidence="16" key="1">
    <citation type="journal article" date="2019" name="Int. J. Syst. Evol. Microbiol.">
        <title>The Global Catalogue of Microorganisms (GCM) 10K type strain sequencing project: providing services to taxonomists for standard genome sequencing and annotation.</title>
        <authorList>
            <consortium name="The Broad Institute Genomics Platform"/>
            <consortium name="The Broad Institute Genome Sequencing Center for Infectious Disease"/>
            <person name="Wu L."/>
            <person name="Ma J."/>
        </authorList>
    </citation>
    <scope>NUCLEOTIDE SEQUENCE [LARGE SCALE GENOMIC DNA]</scope>
    <source>
        <strain evidence="16">CCUG 61485</strain>
    </source>
</reference>
<comment type="cofactor">
    <cofactor evidence="2">
        <name>Zn(2+)</name>
        <dbReference type="ChEBI" id="CHEBI:29105"/>
    </cofactor>
</comment>
<comment type="similarity">
    <text evidence="3">Belongs to the peptidase M1 family.</text>
</comment>
<evidence type="ECO:0000256" key="8">
    <source>
        <dbReference type="ARBA" id="ARBA00022723"/>
    </source>
</evidence>
<evidence type="ECO:0000256" key="1">
    <source>
        <dbReference type="ARBA" id="ARBA00000098"/>
    </source>
</evidence>
<dbReference type="InterPro" id="IPR016024">
    <property type="entry name" value="ARM-type_fold"/>
</dbReference>
<dbReference type="InterPro" id="IPR050344">
    <property type="entry name" value="Peptidase_M1_aminopeptidases"/>
</dbReference>
<dbReference type="InterPro" id="IPR027268">
    <property type="entry name" value="Peptidase_M4/M1_CTD_sf"/>
</dbReference>
<evidence type="ECO:0000259" key="14">
    <source>
        <dbReference type="Pfam" id="PF17900"/>
    </source>
</evidence>
<dbReference type="PRINTS" id="PR00756">
    <property type="entry name" value="ALADIPTASE"/>
</dbReference>
<gene>
    <name evidence="15" type="ORF">ACFQ39_11025</name>
</gene>
<accession>A0ABW3Y4U6</accession>
<evidence type="ECO:0000256" key="6">
    <source>
        <dbReference type="ARBA" id="ARBA00022438"/>
    </source>
</evidence>
<keyword evidence="6 15" id="KW-0031">Aminopeptidase</keyword>
<dbReference type="SUPFAM" id="SSF55486">
    <property type="entry name" value="Metalloproteases ('zincins'), catalytic domain"/>
    <property type="match status" value="1"/>
</dbReference>
<evidence type="ECO:0000256" key="3">
    <source>
        <dbReference type="ARBA" id="ARBA00010136"/>
    </source>
</evidence>